<name>A0A171DK66_9ACTN</name>
<feature type="region of interest" description="Disordered" evidence="1">
    <location>
        <begin position="576"/>
        <end position="605"/>
    </location>
</feature>
<gene>
    <name evidence="3" type="ORF">PS9374_04891</name>
</gene>
<organism evidence="3 4">
    <name type="scientific">Planomonospora sphaerica</name>
    <dbReference type="NCBI Taxonomy" id="161355"/>
    <lineage>
        <taxon>Bacteria</taxon>
        <taxon>Bacillati</taxon>
        <taxon>Actinomycetota</taxon>
        <taxon>Actinomycetes</taxon>
        <taxon>Streptosporangiales</taxon>
        <taxon>Streptosporangiaceae</taxon>
        <taxon>Planomonospora</taxon>
    </lineage>
</organism>
<accession>A0A171DK66</accession>
<dbReference type="InterPro" id="IPR056726">
    <property type="entry name" value="DUF7824"/>
</dbReference>
<protein>
    <submittedName>
        <fullName evidence="3">Secreted protein</fullName>
    </submittedName>
</protein>
<evidence type="ECO:0000313" key="4">
    <source>
        <dbReference type="Proteomes" id="UP000077701"/>
    </source>
</evidence>
<evidence type="ECO:0000313" key="3">
    <source>
        <dbReference type="EMBL" id="GAT69218.1"/>
    </source>
</evidence>
<dbReference type="STRING" id="161355.PS9374_04891"/>
<evidence type="ECO:0000259" key="2">
    <source>
        <dbReference type="Pfam" id="PF25148"/>
    </source>
</evidence>
<proteinExistence type="predicted"/>
<dbReference type="OrthoDB" id="3245799at2"/>
<dbReference type="AlphaFoldDB" id="A0A171DK66"/>
<sequence length="1079" mass="118491">MTLWTEICDLVTRNQVTRLADRLVTLTEEERAELAGRLPGLVKELRRARTEQVRAEHPDDFEEMASWEVGDLLDELAGALLLTGVGVITGPAAAVTWMTGRDVNRRWAEDPDVARVCRVAAARPREWRRDVAVRLARRVRRPADRIAPLAVALLRESGAVPPDHDPLVAAWLAAPSVPGDPLTPVLLPRVFDADGAGRVLRDERLDPLPTRWLAAAARELPREQALDGCVSRFLRGGEAQDLRFFVRLHTLLDPTPAESAPRLRDYLRLLPSAPGTVAELAAGQVREAMPLDHADLVEAVDALTFRDEAKLAATGLRWLDQAIRAAPETAVDFTTALTTAYAHKSFDVRNRAAELTLKHADLFADQAETILDGVSHLPPDLGARLAERFGGETLVEDLPAQKEFPPLPEPPEAQRFPEPSVSADHHERWIGQELWLAAFVAGITDDRAGLRRRLTPRVEQDPGHWRSREVRLDPADWQAALAAELVTPGSVPELPPIGPEKFWDSANHSVGVRTLTRGEEPDPEPGPRRITVSGFWRPGRYLDDDAPLRAFFITWTSDDGPDGAVAHEGDRRIPFAGGRIHLYGPPTDDEQRWRPGADDEEDEELYDEELYDDGLPDHPHPVRTRPGVLYDDSVEAMPFHVLDRAYERMAELGVDPARIMAMRAGKPVPPPGPDEPLVEVTVVFVPPRLRSFLREALPEHDEWRRRNELPHPNRVPPPHDFLLHRYAELAEALRNGTLPPVLLATPTWTSGHLDPDVLVDRLEACAAAGVEPLPADLAQALLRLPRGGHPAAADRAAKTDSEAARSAARWLAGDGMADPECGHVWRHMVGASMVEFGDGEPEHFTQVRLQPVVRVAAPTGHRLIDEVLLREPSDWAIDEFSGTLRAWPAMLPSHREVVAVNFLPYLLRGGWGTRVTPSEITGLETAQGPMGESTAVILAFLLAGSVPGTIPLVLGMAAGGELPAEAIGRQLALVLRRTWQETRPALAALAELADAGGHHEVWRILRALLPGMLPGTPPGEGRRITATHAELVAFAADVAGWTGARGEIPVIAEFARGRRTTRFAHECRRLHAQLTGAAS</sequence>
<dbReference type="Pfam" id="PF25148">
    <property type="entry name" value="DUF7824"/>
    <property type="match status" value="1"/>
</dbReference>
<reference evidence="3 4" key="1">
    <citation type="journal article" date="2016" name="Genome Announc.">
        <title>Draft Genome Sequence of Planomonospora sphaerica JCM9374, a Rare Actinomycete.</title>
        <authorList>
            <person name="Dohra H."/>
            <person name="Suzuki T."/>
            <person name="Inoue Y."/>
            <person name="Kodani S."/>
        </authorList>
    </citation>
    <scope>NUCLEOTIDE SEQUENCE [LARGE SCALE GENOMIC DNA]</scope>
    <source>
        <strain evidence="3 4">JCM 9374</strain>
    </source>
</reference>
<reference evidence="4" key="2">
    <citation type="submission" date="2016-04" db="EMBL/GenBank/DDBJ databases">
        <title>Planomonospora sphaerica JCM9374 whole genome shotgun sequence.</title>
        <authorList>
            <person name="Suzuki T."/>
            <person name="Dohra H."/>
            <person name="Kodani S."/>
        </authorList>
    </citation>
    <scope>NUCLEOTIDE SEQUENCE [LARGE SCALE GENOMIC DNA]</scope>
    <source>
        <strain evidence="4">JCM 9374</strain>
    </source>
</reference>
<dbReference type="RefSeq" id="WP_068900424.1">
    <property type="nucleotide sequence ID" value="NZ_BDCX01000012.1"/>
</dbReference>
<comment type="caution">
    <text evidence="3">The sequence shown here is derived from an EMBL/GenBank/DDBJ whole genome shotgun (WGS) entry which is preliminary data.</text>
</comment>
<dbReference type="Proteomes" id="UP000077701">
    <property type="component" value="Unassembled WGS sequence"/>
</dbReference>
<keyword evidence="4" id="KW-1185">Reference proteome</keyword>
<dbReference type="EMBL" id="BDCX01000012">
    <property type="protein sequence ID" value="GAT69218.1"/>
    <property type="molecule type" value="Genomic_DNA"/>
</dbReference>
<feature type="domain" description="DUF7824" evidence="2">
    <location>
        <begin position="720"/>
        <end position="802"/>
    </location>
</feature>
<evidence type="ECO:0000256" key="1">
    <source>
        <dbReference type="SAM" id="MobiDB-lite"/>
    </source>
</evidence>